<evidence type="ECO:0000313" key="1">
    <source>
        <dbReference type="EMBL" id="MFG6433329.1"/>
    </source>
</evidence>
<comment type="caution">
    <text evidence="1">The sequence shown here is derived from an EMBL/GenBank/DDBJ whole genome shotgun (WGS) entry which is preliminary data.</text>
</comment>
<proteinExistence type="predicted"/>
<keyword evidence="2" id="KW-1185">Reference proteome</keyword>
<reference evidence="1 2" key="1">
    <citation type="submission" date="2024-08" db="EMBL/GenBank/DDBJ databases">
        <authorList>
            <person name="Lu H."/>
        </authorList>
    </citation>
    <scope>NUCLEOTIDE SEQUENCE [LARGE SCALE GENOMIC DNA]</scope>
    <source>
        <strain evidence="1 2">LYH14W</strain>
    </source>
</reference>
<evidence type="ECO:0008006" key="3">
    <source>
        <dbReference type="Google" id="ProtNLM"/>
    </source>
</evidence>
<gene>
    <name evidence="1" type="ORF">ACG00Y_25710</name>
</gene>
<dbReference type="RefSeq" id="WP_394483943.1">
    <property type="nucleotide sequence ID" value="NZ_JBIGHV010000012.1"/>
</dbReference>
<name>A0ABW7FB68_9BURK</name>
<organism evidence="1 2">
    <name type="scientific">Pelomonas parva</name>
    <dbReference type="NCBI Taxonomy" id="3299032"/>
    <lineage>
        <taxon>Bacteria</taxon>
        <taxon>Pseudomonadati</taxon>
        <taxon>Pseudomonadota</taxon>
        <taxon>Betaproteobacteria</taxon>
        <taxon>Burkholderiales</taxon>
        <taxon>Sphaerotilaceae</taxon>
        <taxon>Roseateles</taxon>
    </lineage>
</organism>
<sequence>MAMAIWSVWTNADDSQISLTPGEGPPRFGNGTSDPGATTRLWLIEAATYEEAATIHHLRLGWGTYKPMGEAAPCLRCGALFWPEGSGVCQCDDAAA</sequence>
<dbReference type="Proteomes" id="UP001606210">
    <property type="component" value="Unassembled WGS sequence"/>
</dbReference>
<protein>
    <recommendedName>
        <fullName evidence="3">DUF35 domain-containing protein</fullName>
    </recommendedName>
</protein>
<dbReference type="EMBL" id="JBIGHV010000012">
    <property type="protein sequence ID" value="MFG6433329.1"/>
    <property type="molecule type" value="Genomic_DNA"/>
</dbReference>
<evidence type="ECO:0000313" key="2">
    <source>
        <dbReference type="Proteomes" id="UP001606210"/>
    </source>
</evidence>
<accession>A0ABW7FB68</accession>